<evidence type="ECO:0000313" key="3">
    <source>
        <dbReference type="EMBL" id="NWX19456.1"/>
    </source>
</evidence>
<evidence type="ECO:0000259" key="2">
    <source>
        <dbReference type="PROSITE" id="PS51339"/>
    </source>
</evidence>
<dbReference type="EMBL" id="VZRW01008591">
    <property type="protein sequence ID" value="NWX19456.1"/>
    <property type="molecule type" value="Genomic_DNA"/>
</dbReference>
<reference evidence="3 4" key="1">
    <citation type="submission" date="2019-09" db="EMBL/GenBank/DDBJ databases">
        <title>Bird 10,000 Genomes (B10K) Project - Family phase.</title>
        <authorList>
            <person name="Zhang G."/>
        </authorList>
    </citation>
    <scope>NUCLEOTIDE SEQUENCE [LARGE SCALE GENOMIC DNA]</scope>
    <source>
        <strain evidence="3">B10K-DU-029-76</strain>
        <tissue evidence="3">Heart</tissue>
    </source>
</reference>
<dbReference type="GO" id="GO:0016020">
    <property type="term" value="C:membrane"/>
    <property type="evidence" value="ECO:0007669"/>
    <property type="project" value="TreeGrafter"/>
</dbReference>
<organism evidence="3 4">
    <name type="scientific">Aegotheles bennettii</name>
    <dbReference type="NCBI Taxonomy" id="48278"/>
    <lineage>
        <taxon>Eukaryota</taxon>
        <taxon>Metazoa</taxon>
        <taxon>Chordata</taxon>
        <taxon>Craniata</taxon>
        <taxon>Vertebrata</taxon>
        <taxon>Euteleostomi</taxon>
        <taxon>Archelosauria</taxon>
        <taxon>Archosauria</taxon>
        <taxon>Dinosauria</taxon>
        <taxon>Saurischia</taxon>
        <taxon>Theropoda</taxon>
        <taxon>Coelurosauria</taxon>
        <taxon>Aves</taxon>
        <taxon>Neognathae</taxon>
        <taxon>Neoaves</taxon>
        <taxon>Strisores</taxon>
        <taxon>Caprimulgiformes</taxon>
        <taxon>Aegothelidae</taxon>
        <taxon>Aegotheles</taxon>
    </lineage>
</organism>
<dbReference type="GO" id="GO:0005085">
    <property type="term" value="F:guanyl-nucleotide exchange factor activity"/>
    <property type="evidence" value="ECO:0007669"/>
    <property type="project" value="TreeGrafter"/>
</dbReference>
<dbReference type="SUPFAM" id="SSF52799">
    <property type="entry name" value="(Phosphotyrosine protein) phosphatases II"/>
    <property type="match status" value="1"/>
</dbReference>
<feature type="non-terminal residue" evidence="3">
    <location>
        <position position="237"/>
    </location>
</feature>
<dbReference type="Pfam" id="PF06602">
    <property type="entry name" value="Myotub-related"/>
    <property type="match status" value="1"/>
</dbReference>
<dbReference type="InterPro" id="IPR010569">
    <property type="entry name" value="Myotubularin-like_Pase_dom"/>
</dbReference>
<dbReference type="Proteomes" id="UP000559068">
    <property type="component" value="Unassembled WGS sequence"/>
</dbReference>
<evidence type="ECO:0000256" key="1">
    <source>
        <dbReference type="ARBA" id="ARBA00007471"/>
    </source>
</evidence>
<dbReference type="InterPro" id="IPR029021">
    <property type="entry name" value="Prot-tyrosine_phosphatase-like"/>
</dbReference>
<sequence length="237" mass="26296">SYPGLLVVPQSVQDSSLQRVARCYRHNRLPVVCWKNTRNSTLLLRSGGFHGKGVVGLFKSQNTHTTAPASLDSSSSIEQEKYLQALLNVISVHCKMNSSNTLTVRPTIALSPGKICVWASLRSSNRFINTQTPFIDVGARLAGKDNTPSYSSSTFLQSQLLRRQAALYIFGEKSQLRGFKLDFALNCEFVPVEFSDIRQTKASFKKLMRACVPSTIPTDSEATFLKALGESEWFPQV</sequence>
<evidence type="ECO:0000313" key="4">
    <source>
        <dbReference type="Proteomes" id="UP000559068"/>
    </source>
</evidence>
<dbReference type="PANTHER" id="PTHR10807">
    <property type="entry name" value="MYOTUBULARIN-RELATED"/>
    <property type="match status" value="1"/>
</dbReference>
<dbReference type="PROSITE" id="PS51339">
    <property type="entry name" value="PPASE_MYOTUBULARIN"/>
    <property type="match status" value="1"/>
</dbReference>
<proteinExistence type="inferred from homology"/>
<dbReference type="AlphaFoldDB" id="A0A7K6UBQ8"/>
<dbReference type="OrthoDB" id="74314at2759"/>
<feature type="non-terminal residue" evidence="3">
    <location>
        <position position="1"/>
    </location>
</feature>
<dbReference type="GO" id="GO:0005737">
    <property type="term" value="C:cytoplasm"/>
    <property type="evidence" value="ECO:0007669"/>
    <property type="project" value="TreeGrafter"/>
</dbReference>
<keyword evidence="4" id="KW-1185">Reference proteome</keyword>
<dbReference type="PANTHER" id="PTHR10807:SF4">
    <property type="entry name" value="MYOTUBULARIN-RELATED PROTEIN 13"/>
    <property type="match status" value="1"/>
</dbReference>
<comment type="caution">
    <text evidence="3">The sequence shown here is derived from an EMBL/GenBank/DDBJ whole genome shotgun (WGS) entry which is preliminary data.</text>
</comment>
<feature type="domain" description="Myotubularin phosphatase" evidence="2">
    <location>
        <begin position="1"/>
        <end position="237"/>
    </location>
</feature>
<comment type="similarity">
    <text evidence="1">Belongs to the protein-tyrosine phosphatase family. Non-receptor class myotubularin subfamily.</text>
</comment>
<name>A0A7K6UBQ8_9AVES</name>
<gene>
    <name evidence="3" type="primary">Sbf2_1</name>
    <name evidence="3" type="ORF">AEGBEN_R01750</name>
</gene>
<protein>
    <submittedName>
        <fullName evidence="3">MTMRD protein</fullName>
    </submittedName>
</protein>
<dbReference type="InterPro" id="IPR030564">
    <property type="entry name" value="Myotubularin"/>
</dbReference>
<accession>A0A7K6UBQ8</accession>